<dbReference type="SUPFAM" id="SSF49373">
    <property type="entry name" value="Invasin/intimin cell-adhesion fragments"/>
    <property type="match status" value="1"/>
</dbReference>
<keyword evidence="6" id="KW-1185">Reference proteome</keyword>
<evidence type="ECO:0000259" key="2">
    <source>
        <dbReference type="Pfam" id="PF02368"/>
    </source>
</evidence>
<organism evidence="4 6">
    <name type="scientific">Pseudomonas brassicae</name>
    <dbReference type="NCBI Taxonomy" id="2708063"/>
    <lineage>
        <taxon>Bacteria</taxon>
        <taxon>Pseudomonadati</taxon>
        <taxon>Pseudomonadota</taxon>
        <taxon>Gammaproteobacteria</taxon>
        <taxon>Pseudomonadales</taxon>
        <taxon>Pseudomonadaceae</taxon>
        <taxon>Pseudomonas</taxon>
    </lineage>
</organism>
<feature type="chain" id="PRO_5044630411" description="BIG2 domain-containing protein" evidence="1">
    <location>
        <begin position="25"/>
        <end position="338"/>
    </location>
</feature>
<sequence>MRIIASTSLALLMYTWLGMLSAQADSTIQLPLDPNLRLPQVAGLQGNELDPEKVPVTGLNVTVEGMGVDNTVVLAFQTTLTIYLADAQGQTLASVTWPISSRNAGKPVTLPIEKRYLDDNIGKTLQVYYLAATPRSPPKRSDVVVVLVREGFSAAQTLDLSSRNYIVFSDSNGVVRPPPSIPIYAQFTRVQPGAIQYASDNDAIARVDGNGQVSVWGNGTLTVTATSAAGTSSSYRLTVRGVRQLQMLSAQYQSTWEQAQALASNAGLSLPSERDFEALLQLYPSPGGALASTLDLDPYWVWGQAVGAGTALYLDLYDGLITSGRASEFELGYPAGIR</sequence>
<comment type="caution">
    <text evidence="4">The sequence shown here is derived from an EMBL/GenBank/DDBJ whole genome shotgun (WGS) entry which is preliminary data.</text>
</comment>
<dbReference type="Pfam" id="PF02368">
    <property type="entry name" value="Big_2"/>
    <property type="match status" value="1"/>
</dbReference>
<dbReference type="AlphaFoldDB" id="A0A6B3NUK9"/>
<dbReference type="Gene3D" id="2.60.40.1080">
    <property type="match status" value="1"/>
</dbReference>
<evidence type="ECO:0000313" key="3">
    <source>
        <dbReference type="EMBL" id="NER58855.1"/>
    </source>
</evidence>
<dbReference type="InterPro" id="IPR003343">
    <property type="entry name" value="Big_2"/>
</dbReference>
<gene>
    <name evidence="3" type="ORF">G3435_00455</name>
    <name evidence="4" type="ORF">G3436_04125</name>
</gene>
<evidence type="ECO:0000313" key="6">
    <source>
        <dbReference type="Proteomes" id="UP000482634"/>
    </source>
</evidence>
<protein>
    <recommendedName>
        <fullName evidence="2">BIG2 domain-containing protein</fullName>
    </recommendedName>
</protein>
<evidence type="ECO:0000313" key="5">
    <source>
        <dbReference type="Proteomes" id="UP000480410"/>
    </source>
</evidence>
<dbReference type="Proteomes" id="UP000480410">
    <property type="component" value="Unassembled WGS sequence"/>
</dbReference>
<feature type="signal peptide" evidence="1">
    <location>
        <begin position="1"/>
        <end position="24"/>
    </location>
</feature>
<dbReference type="Proteomes" id="UP000482634">
    <property type="component" value="Unassembled WGS sequence"/>
</dbReference>
<reference evidence="5 6" key="1">
    <citation type="submission" date="2020-02" db="EMBL/GenBank/DDBJ databases">
        <title>Broccoli isolated Pseudomonas sp.</title>
        <authorList>
            <person name="Fujikawa T."/>
            <person name="Sawada H."/>
        </authorList>
    </citation>
    <scope>NUCLEOTIDE SEQUENCE [LARGE SCALE GENOMIC DNA]</scope>
    <source>
        <strain evidence="4 6">MAFF212427</strain>
        <strain evidence="3 5">MAFF212428</strain>
    </source>
</reference>
<evidence type="ECO:0000313" key="4">
    <source>
        <dbReference type="EMBL" id="NER63227.1"/>
    </source>
</evidence>
<dbReference type="EMBL" id="JAAHBV010000008">
    <property type="protein sequence ID" value="NER58855.1"/>
    <property type="molecule type" value="Genomic_DNA"/>
</dbReference>
<accession>A0A6B3NUK9</accession>
<dbReference type="EMBL" id="JAAHBU010000044">
    <property type="protein sequence ID" value="NER63227.1"/>
    <property type="molecule type" value="Genomic_DNA"/>
</dbReference>
<feature type="domain" description="BIG2" evidence="2">
    <location>
        <begin position="188"/>
        <end position="233"/>
    </location>
</feature>
<dbReference type="InterPro" id="IPR008964">
    <property type="entry name" value="Invasin/intimin_cell_adhesion"/>
</dbReference>
<accession>A0A6M0CMT0</accession>
<evidence type="ECO:0000256" key="1">
    <source>
        <dbReference type="SAM" id="SignalP"/>
    </source>
</evidence>
<keyword evidence="1" id="KW-0732">Signal</keyword>
<proteinExistence type="predicted"/>
<name>A0A6B3NUK9_9PSED</name>
<dbReference type="RefSeq" id="WP_163941615.1">
    <property type="nucleotide sequence ID" value="NZ_JAAHBU010000044.1"/>
</dbReference>